<sequence length="116" mass="13709">MKNLFYFLTINLLLINSCFSQYKHPLIEDVEIKLKSYGVEPNMFGGAKFECSKNINDPDETKFLVYFSAIFEDFSSKKTIDFNNISIVDVENKVRYRPTGVSLYRFYYGDKEWYCT</sequence>
<name>A0ABX0IDE3_9FLAO</name>
<organism evidence="1 2">
    <name type="scientific">Flavobacterium celericrescens</name>
    <dbReference type="NCBI Taxonomy" id="2709780"/>
    <lineage>
        <taxon>Bacteria</taxon>
        <taxon>Pseudomonadati</taxon>
        <taxon>Bacteroidota</taxon>
        <taxon>Flavobacteriia</taxon>
        <taxon>Flavobacteriales</taxon>
        <taxon>Flavobacteriaceae</taxon>
        <taxon>Flavobacterium</taxon>
    </lineage>
</organism>
<evidence type="ECO:0000313" key="1">
    <source>
        <dbReference type="EMBL" id="NHM05208.1"/>
    </source>
</evidence>
<keyword evidence="2" id="KW-1185">Reference proteome</keyword>
<dbReference type="EMBL" id="JAAJBV010000008">
    <property type="protein sequence ID" value="NHM05208.1"/>
    <property type="molecule type" value="Genomic_DNA"/>
</dbReference>
<dbReference type="RefSeq" id="WP_166237230.1">
    <property type="nucleotide sequence ID" value="NZ_JAAJBV010000008.1"/>
</dbReference>
<evidence type="ECO:0000313" key="2">
    <source>
        <dbReference type="Proteomes" id="UP000761423"/>
    </source>
</evidence>
<evidence type="ECO:0008006" key="3">
    <source>
        <dbReference type="Google" id="ProtNLM"/>
    </source>
</evidence>
<accession>A0ABX0IDE3</accession>
<proteinExistence type="predicted"/>
<dbReference type="Proteomes" id="UP000761423">
    <property type="component" value="Unassembled WGS sequence"/>
</dbReference>
<gene>
    <name evidence="1" type="ORF">G4L40_10875</name>
</gene>
<reference evidence="1 2" key="1">
    <citation type="submission" date="2020-02" db="EMBL/GenBank/DDBJ databases">
        <authorList>
            <person name="Chen W.-M."/>
        </authorList>
    </citation>
    <scope>NUCLEOTIDE SEQUENCE [LARGE SCALE GENOMIC DNA]</scope>
    <source>
        <strain evidence="1 2">TWA-26</strain>
    </source>
</reference>
<comment type="caution">
    <text evidence="1">The sequence shown here is derived from an EMBL/GenBank/DDBJ whole genome shotgun (WGS) entry which is preliminary data.</text>
</comment>
<protein>
    <recommendedName>
        <fullName evidence="3">Lipoprotein</fullName>
    </recommendedName>
</protein>